<name>A0AAU9IWG3_9CILI</name>
<comment type="caution">
    <text evidence="1">The sequence shown here is derived from an EMBL/GenBank/DDBJ whole genome shotgun (WGS) entry which is preliminary data.</text>
</comment>
<reference evidence="1" key="1">
    <citation type="submission" date="2021-09" db="EMBL/GenBank/DDBJ databases">
        <authorList>
            <consortium name="AG Swart"/>
            <person name="Singh M."/>
            <person name="Singh A."/>
            <person name="Seah K."/>
            <person name="Emmerich C."/>
        </authorList>
    </citation>
    <scope>NUCLEOTIDE SEQUENCE</scope>
    <source>
        <strain evidence="1">ATCC30299</strain>
    </source>
</reference>
<sequence length="79" mass="9577">MRYHKNIFKLNVSMNHMLIFKISKDIKHFDSESSYGFFRKSVFSIKSTQKVFSSNIFHNQIKIIWRFVYVKQFHNPGMV</sequence>
<proteinExistence type="predicted"/>
<gene>
    <name evidence="1" type="ORF">BSTOLATCC_MIC22219</name>
</gene>
<accession>A0AAU9IWG3</accession>
<dbReference type="EMBL" id="CAJZBQ010000021">
    <property type="protein sequence ID" value="CAG9318859.1"/>
    <property type="molecule type" value="Genomic_DNA"/>
</dbReference>
<organism evidence="1 2">
    <name type="scientific">Blepharisma stoltei</name>
    <dbReference type="NCBI Taxonomy" id="1481888"/>
    <lineage>
        <taxon>Eukaryota</taxon>
        <taxon>Sar</taxon>
        <taxon>Alveolata</taxon>
        <taxon>Ciliophora</taxon>
        <taxon>Postciliodesmatophora</taxon>
        <taxon>Heterotrichea</taxon>
        <taxon>Heterotrichida</taxon>
        <taxon>Blepharismidae</taxon>
        <taxon>Blepharisma</taxon>
    </lineage>
</organism>
<evidence type="ECO:0000313" key="2">
    <source>
        <dbReference type="Proteomes" id="UP001162131"/>
    </source>
</evidence>
<dbReference type="AlphaFoldDB" id="A0AAU9IWG3"/>
<keyword evidence="2" id="KW-1185">Reference proteome</keyword>
<evidence type="ECO:0000313" key="1">
    <source>
        <dbReference type="EMBL" id="CAG9318859.1"/>
    </source>
</evidence>
<dbReference type="Proteomes" id="UP001162131">
    <property type="component" value="Unassembled WGS sequence"/>
</dbReference>
<protein>
    <submittedName>
        <fullName evidence="1">Uncharacterized protein</fullName>
    </submittedName>
</protein>